<evidence type="ECO:0000313" key="3">
    <source>
        <dbReference type="Proteomes" id="UP000694906"/>
    </source>
</evidence>
<proteinExistence type="predicted"/>
<dbReference type="InterPro" id="IPR000313">
    <property type="entry name" value="PWWP_dom"/>
</dbReference>
<dbReference type="PROSITE" id="PS50812">
    <property type="entry name" value="PWWP"/>
    <property type="match status" value="1"/>
</dbReference>
<feature type="region of interest" description="Disordered" evidence="1">
    <location>
        <begin position="182"/>
        <end position="319"/>
    </location>
</feature>
<accession>A0AAX6T5C1</accession>
<feature type="region of interest" description="Disordered" evidence="1">
    <location>
        <begin position="39"/>
        <end position="72"/>
    </location>
</feature>
<feature type="compositionally biased region" description="Basic and acidic residues" evidence="1">
    <location>
        <begin position="272"/>
        <end position="293"/>
    </location>
</feature>
<dbReference type="FunFam" id="2.30.30.140:FF:000017">
    <property type="entry name" value="hepatoma-derived growth factor isoform X1"/>
    <property type="match status" value="1"/>
</dbReference>
<reference evidence="4" key="1">
    <citation type="submission" date="2025-08" db="UniProtKB">
        <authorList>
            <consortium name="RefSeq"/>
        </authorList>
    </citation>
    <scope>IDENTIFICATION</scope>
</reference>
<feature type="compositionally biased region" description="Acidic residues" evidence="1">
    <location>
        <begin position="205"/>
        <end position="216"/>
    </location>
</feature>
<sequence length="319" mass="35197">MSRRKRPRAEEGAIEFQNTNNCRSAHRCAQRRVVGLVPTPSERRAGGELGPGVPIEARAKRGPERSSAATATTARANLGSRFPAWRGARGARSLAMSRSNWQKEYKCGDLVFAKMKGYRHWPARIDEMPEATVKSTANKYRVFFFGTHETAFLGPKHLFPYEESKEKFGKPNKRKGFSEGLREIQNNPTVNASGYQPSQKKSCLEEPEPEPEATEGDPDKKGKAEGSSAEEGKLVIHEPAKEKNEKGSLKRRAGDLLEASPKRPEEAEDPQGEEREAATLEGERPVSTEREKNSAPSEPTSGRGLPPKDEEEGGGREGC</sequence>
<dbReference type="Gene3D" id="2.30.30.140">
    <property type="match status" value="1"/>
</dbReference>
<dbReference type="GeneID" id="110349999"/>
<dbReference type="AlphaFoldDB" id="A0AAX6T5C1"/>
<keyword evidence="3" id="KW-1185">Reference proteome</keyword>
<name>A0AAX6T5C1_HETGA</name>
<dbReference type="Pfam" id="PF00855">
    <property type="entry name" value="PWWP"/>
    <property type="match status" value="1"/>
</dbReference>
<dbReference type="RefSeq" id="XP_021116790.1">
    <property type="nucleotide sequence ID" value="XM_021261131.1"/>
</dbReference>
<organism evidence="3 4">
    <name type="scientific">Heterocephalus glaber</name>
    <name type="common">Naked mole rat</name>
    <dbReference type="NCBI Taxonomy" id="10181"/>
    <lineage>
        <taxon>Eukaryota</taxon>
        <taxon>Metazoa</taxon>
        <taxon>Chordata</taxon>
        <taxon>Craniata</taxon>
        <taxon>Vertebrata</taxon>
        <taxon>Euteleostomi</taxon>
        <taxon>Mammalia</taxon>
        <taxon>Eutheria</taxon>
        <taxon>Euarchontoglires</taxon>
        <taxon>Glires</taxon>
        <taxon>Rodentia</taxon>
        <taxon>Hystricomorpha</taxon>
        <taxon>Bathyergidae</taxon>
        <taxon>Heterocephalus</taxon>
    </lineage>
</organism>
<feature type="domain" description="PWWP" evidence="2">
    <location>
        <begin position="107"/>
        <end position="164"/>
    </location>
</feature>
<protein>
    <submittedName>
        <fullName evidence="4">Hepatoma-derived growth factor-like</fullName>
    </submittedName>
</protein>
<feature type="compositionally biased region" description="Polar residues" evidence="1">
    <location>
        <begin position="184"/>
        <end position="201"/>
    </location>
</feature>
<dbReference type="Proteomes" id="UP000694906">
    <property type="component" value="Unplaced"/>
</dbReference>
<dbReference type="SMART" id="SM00293">
    <property type="entry name" value="PWWP"/>
    <property type="match status" value="1"/>
</dbReference>
<feature type="compositionally biased region" description="Basic and acidic residues" evidence="1">
    <location>
        <begin position="217"/>
        <end position="265"/>
    </location>
</feature>
<dbReference type="PANTHER" id="PTHR12550">
    <property type="entry name" value="HEPATOMA-DERIVED GROWTH FACTOR-RELATED"/>
    <property type="match status" value="1"/>
</dbReference>
<gene>
    <name evidence="4" type="primary">LOC110349999</name>
</gene>
<evidence type="ECO:0000259" key="2">
    <source>
        <dbReference type="PROSITE" id="PS50812"/>
    </source>
</evidence>
<dbReference type="SUPFAM" id="SSF63748">
    <property type="entry name" value="Tudor/PWWP/MBT"/>
    <property type="match status" value="1"/>
</dbReference>
<evidence type="ECO:0000256" key="1">
    <source>
        <dbReference type="SAM" id="MobiDB-lite"/>
    </source>
</evidence>
<dbReference type="PANTHER" id="PTHR12550:SF41">
    <property type="entry name" value="HEPATOMA-DERIVED GROWTH FACTOR"/>
    <property type="match status" value="1"/>
</dbReference>
<evidence type="ECO:0000313" key="4">
    <source>
        <dbReference type="RefSeq" id="XP_021116790.1"/>
    </source>
</evidence>